<dbReference type="AlphaFoldDB" id="A0A8T0TVQ0"/>
<accession>A0A8T0TVQ0</accession>
<dbReference type="Proteomes" id="UP000823388">
    <property type="component" value="Chromosome 4K"/>
</dbReference>
<sequence length="47" mass="5575">MKSDQSRKQRPTKYNIVQYRKQRNRWGIVLMASMPHTLTSNVQPSIT</sequence>
<proteinExistence type="predicted"/>
<comment type="caution">
    <text evidence="1">The sequence shown here is derived from an EMBL/GenBank/DDBJ whole genome shotgun (WGS) entry which is preliminary data.</text>
</comment>
<gene>
    <name evidence="1" type="ORF">PVAP13_4KG340188</name>
</gene>
<evidence type="ECO:0000313" key="1">
    <source>
        <dbReference type="EMBL" id="KAG2613295.1"/>
    </source>
</evidence>
<protein>
    <submittedName>
        <fullName evidence="1">Uncharacterized protein</fullName>
    </submittedName>
</protein>
<organism evidence="1 2">
    <name type="scientific">Panicum virgatum</name>
    <name type="common">Blackwell switchgrass</name>
    <dbReference type="NCBI Taxonomy" id="38727"/>
    <lineage>
        <taxon>Eukaryota</taxon>
        <taxon>Viridiplantae</taxon>
        <taxon>Streptophyta</taxon>
        <taxon>Embryophyta</taxon>
        <taxon>Tracheophyta</taxon>
        <taxon>Spermatophyta</taxon>
        <taxon>Magnoliopsida</taxon>
        <taxon>Liliopsida</taxon>
        <taxon>Poales</taxon>
        <taxon>Poaceae</taxon>
        <taxon>PACMAD clade</taxon>
        <taxon>Panicoideae</taxon>
        <taxon>Panicodae</taxon>
        <taxon>Paniceae</taxon>
        <taxon>Panicinae</taxon>
        <taxon>Panicum</taxon>
        <taxon>Panicum sect. Hiantes</taxon>
    </lineage>
</organism>
<evidence type="ECO:0000313" key="2">
    <source>
        <dbReference type="Proteomes" id="UP000823388"/>
    </source>
</evidence>
<reference evidence="1" key="1">
    <citation type="submission" date="2020-05" db="EMBL/GenBank/DDBJ databases">
        <title>WGS assembly of Panicum virgatum.</title>
        <authorList>
            <person name="Lovell J.T."/>
            <person name="Jenkins J."/>
            <person name="Shu S."/>
            <person name="Juenger T.E."/>
            <person name="Schmutz J."/>
        </authorList>
    </citation>
    <scope>NUCLEOTIDE SEQUENCE</scope>
    <source>
        <strain evidence="1">AP13</strain>
    </source>
</reference>
<name>A0A8T0TVQ0_PANVG</name>
<dbReference type="EMBL" id="CM029043">
    <property type="protein sequence ID" value="KAG2613295.1"/>
    <property type="molecule type" value="Genomic_DNA"/>
</dbReference>
<keyword evidence="2" id="KW-1185">Reference proteome</keyword>